<protein>
    <submittedName>
        <fullName evidence="1">Uncharacterized protein</fullName>
    </submittedName>
</protein>
<proteinExistence type="predicted"/>
<evidence type="ECO:0000313" key="2">
    <source>
        <dbReference type="Proteomes" id="UP001222325"/>
    </source>
</evidence>
<sequence>MSASASEERPSAPGSGYSDELLVPGFALGSGQGRERYAVTDIGPATSPNWVGTGGWMVWEIAQDFGIGGIECFELLSDLHASWNAPVEVAAVHGAALDALPPQRRTRHKRVCDLRGHISQAPMPSTSRSLGALGLNPRALGRACNSRERGNASP</sequence>
<comment type="caution">
    <text evidence="1">The sequence shown here is derived from an EMBL/GenBank/DDBJ whole genome shotgun (WGS) entry which is preliminary data.</text>
</comment>
<reference evidence="1" key="1">
    <citation type="submission" date="2023-03" db="EMBL/GenBank/DDBJ databases">
        <title>Massive genome expansion in bonnet fungi (Mycena s.s.) driven by repeated elements and novel gene families across ecological guilds.</title>
        <authorList>
            <consortium name="Lawrence Berkeley National Laboratory"/>
            <person name="Harder C.B."/>
            <person name="Miyauchi S."/>
            <person name="Viragh M."/>
            <person name="Kuo A."/>
            <person name="Thoen E."/>
            <person name="Andreopoulos B."/>
            <person name="Lu D."/>
            <person name="Skrede I."/>
            <person name="Drula E."/>
            <person name="Henrissat B."/>
            <person name="Morin E."/>
            <person name="Kohler A."/>
            <person name="Barry K."/>
            <person name="LaButti K."/>
            <person name="Morin E."/>
            <person name="Salamov A."/>
            <person name="Lipzen A."/>
            <person name="Mereny Z."/>
            <person name="Hegedus B."/>
            <person name="Baldrian P."/>
            <person name="Stursova M."/>
            <person name="Weitz H."/>
            <person name="Taylor A."/>
            <person name="Grigoriev I.V."/>
            <person name="Nagy L.G."/>
            <person name="Martin F."/>
            <person name="Kauserud H."/>
        </authorList>
    </citation>
    <scope>NUCLEOTIDE SEQUENCE</scope>
    <source>
        <strain evidence="1">CBHHK173m</strain>
    </source>
</reference>
<accession>A0AAD6TQ37</accession>
<evidence type="ECO:0000313" key="1">
    <source>
        <dbReference type="EMBL" id="KAJ7075797.1"/>
    </source>
</evidence>
<dbReference type="EMBL" id="JARJCN010000089">
    <property type="protein sequence ID" value="KAJ7075797.1"/>
    <property type="molecule type" value="Genomic_DNA"/>
</dbReference>
<keyword evidence="2" id="KW-1185">Reference proteome</keyword>
<gene>
    <name evidence="1" type="ORF">B0H15DRAFT_805971</name>
</gene>
<name>A0AAD6TQ37_9AGAR</name>
<organism evidence="1 2">
    <name type="scientific">Mycena belliarum</name>
    <dbReference type="NCBI Taxonomy" id="1033014"/>
    <lineage>
        <taxon>Eukaryota</taxon>
        <taxon>Fungi</taxon>
        <taxon>Dikarya</taxon>
        <taxon>Basidiomycota</taxon>
        <taxon>Agaricomycotina</taxon>
        <taxon>Agaricomycetes</taxon>
        <taxon>Agaricomycetidae</taxon>
        <taxon>Agaricales</taxon>
        <taxon>Marasmiineae</taxon>
        <taxon>Mycenaceae</taxon>
        <taxon>Mycena</taxon>
    </lineage>
</organism>
<dbReference type="Proteomes" id="UP001222325">
    <property type="component" value="Unassembled WGS sequence"/>
</dbReference>
<dbReference type="AlphaFoldDB" id="A0AAD6TQ37"/>